<sequence length="101" mass="11964">MIDHAIAIYGSYNFLKSGTMADAENVILIENKKIVSKLYNEFLRLKSMSDNYQKLLLISKFNLKKAFLYLQNNKGIWISIILNILLFFILLRYIYFNRCKD</sequence>
<dbReference type="SUPFAM" id="SSF56024">
    <property type="entry name" value="Phospholipase D/nuclease"/>
    <property type="match status" value="1"/>
</dbReference>
<keyword evidence="1" id="KW-0812">Transmembrane</keyword>
<comment type="caution">
    <text evidence="3">The sequence shown here is derived from an EMBL/GenBank/DDBJ whole genome shotgun (WGS) entry which is preliminary data.</text>
</comment>
<evidence type="ECO:0000256" key="1">
    <source>
        <dbReference type="SAM" id="Phobius"/>
    </source>
</evidence>
<evidence type="ECO:0000259" key="2">
    <source>
        <dbReference type="Pfam" id="PF13091"/>
    </source>
</evidence>
<feature type="domain" description="Phospholipase D-like" evidence="2">
    <location>
        <begin position="1"/>
        <end position="45"/>
    </location>
</feature>
<dbReference type="AlphaFoldDB" id="A0A5J4SDG4"/>
<dbReference type="Gene3D" id="3.30.870.10">
    <property type="entry name" value="Endonuclease Chain A"/>
    <property type="match status" value="1"/>
</dbReference>
<reference evidence="3" key="1">
    <citation type="submission" date="2019-03" db="EMBL/GenBank/DDBJ databases">
        <title>Single cell metagenomics reveals metabolic interactions within the superorganism composed of flagellate Streblomastix strix and complex community of Bacteroidetes bacteria on its surface.</title>
        <authorList>
            <person name="Treitli S.C."/>
            <person name="Kolisko M."/>
            <person name="Husnik F."/>
            <person name="Keeling P."/>
            <person name="Hampl V."/>
        </authorList>
    </citation>
    <scope>NUCLEOTIDE SEQUENCE</scope>
    <source>
        <strain evidence="3">STM</strain>
    </source>
</reference>
<keyword evidence="1" id="KW-0472">Membrane</keyword>
<name>A0A5J4SDG4_9ZZZZ</name>
<organism evidence="3">
    <name type="scientific">termite gut metagenome</name>
    <dbReference type="NCBI Taxonomy" id="433724"/>
    <lineage>
        <taxon>unclassified sequences</taxon>
        <taxon>metagenomes</taxon>
        <taxon>organismal metagenomes</taxon>
    </lineage>
</organism>
<dbReference type="InterPro" id="IPR025202">
    <property type="entry name" value="PLD-like_dom"/>
</dbReference>
<feature type="transmembrane region" description="Helical" evidence="1">
    <location>
        <begin position="76"/>
        <end position="95"/>
    </location>
</feature>
<dbReference type="EMBL" id="SNRY01000274">
    <property type="protein sequence ID" value="KAA6343370.1"/>
    <property type="molecule type" value="Genomic_DNA"/>
</dbReference>
<keyword evidence="1" id="KW-1133">Transmembrane helix</keyword>
<proteinExistence type="predicted"/>
<accession>A0A5J4SDG4</accession>
<evidence type="ECO:0000313" key="3">
    <source>
        <dbReference type="EMBL" id="KAA6343370.1"/>
    </source>
</evidence>
<protein>
    <recommendedName>
        <fullName evidence="2">Phospholipase D-like domain-containing protein</fullName>
    </recommendedName>
</protein>
<gene>
    <name evidence="3" type="ORF">EZS27_008961</name>
</gene>
<dbReference type="Pfam" id="PF13091">
    <property type="entry name" value="PLDc_2"/>
    <property type="match status" value="1"/>
</dbReference>